<accession>A0A5K1VK37</accession>
<dbReference type="Proteomes" id="UP000078387">
    <property type="component" value="Unassembled WGS sequence"/>
</dbReference>
<gene>
    <name evidence="1" type="ORF">CL6EHI_100250</name>
</gene>
<dbReference type="VEuPathDB" id="AmoebaDB:EHI5A_056100"/>
<name>A0A5K1VK37_ENTHI</name>
<dbReference type="VEuPathDB" id="AmoebaDB:EHI_100250"/>
<evidence type="ECO:0000313" key="1">
    <source>
        <dbReference type="EMBL" id="GAT94787.1"/>
    </source>
</evidence>
<dbReference type="EMBL" id="BDEQ01000001">
    <property type="protein sequence ID" value="GAT94787.1"/>
    <property type="molecule type" value="Genomic_DNA"/>
</dbReference>
<reference evidence="1 2" key="1">
    <citation type="submission" date="2016-05" db="EMBL/GenBank/DDBJ databases">
        <title>First whole genome sequencing of Entamoeba histolytica HM1:IMSS-clone-6.</title>
        <authorList>
            <person name="Mukherjee Avik.K."/>
            <person name="Izumyama S."/>
            <person name="Nakada-Tsukui K."/>
            <person name="Nozaki T."/>
        </authorList>
    </citation>
    <scope>NUCLEOTIDE SEQUENCE [LARGE SCALE GENOMIC DNA]</scope>
    <source>
        <strain evidence="1 2">HM1:IMSS clone 6</strain>
    </source>
</reference>
<proteinExistence type="predicted"/>
<dbReference type="VEuPathDB" id="AmoebaDB:KM1_069220"/>
<organism evidence="1 2">
    <name type="scientific">Entamoeba histolytica</name>
    <dbReference type="NCBI Taxonomy" id="5759"/>
    <lineage>
        <taxon>Eukaryota</taxon>
        <taxon>Amoebozoa</taxon>
        <taxon>Evosea</taxon>
        <taxon>Archamoebae</taxon>
        <taxon>Mastigamoebida</taxon>
        <taxon>Entamoebidae</taxon>
        <taxon>Entamoeba</taxon>
    </lineage>
</organism>
<comment type="caution">
    <text evidence="1">The sequence shown here is derived from an EMBL/GenBank/DDBJ whole genome shotgun (WGS) entry which is preliminary data.</text>
</comment>
<dbReference type="OMA" id="EELSNYC"/>
<evidence type="ECO:0000313" key="2">
    <source>
        <dbReference type="Proteomes" id="UP000078387"/>
    </source>
</evidence>
<protein>
    <submittedName>
        <fullName evidence="1">Uncharacterized protein</fullName>
    </submittedName>
</protein>
<sequence>MLNATQIQRIIPYVSLTTVKQLIQVNKKVKMAIEEMKVIPLFKTVKKQGKNLKKDFFVISKLFPQAIAATIDGKEMTQLDDEGRVEWIDEEYIIKFSQLRIINLPDDYGVIMNVRKQIVGIETKIYYYDEIDFDYFPLLYKLCLDFDGVSFDFSEMFINRCYNVELVRIKGFTDYQLLINILKSVLIGNRVIIEVNENITREEVEELSNHCIVTLKTFKNFKTNEISNKIIVLDGRYYDEIENDKNCLGEINEDLMYLISDSNELEDLTVEGVSLSK</sequence>
<dbReference type="AlphaFoldDB" id="A0A5K1VK37"/>